<sequence length="991" mass="113933">MHNFFLKLYYFFRRQKAVGFLLLLLFVLAGGYFSFKIQLEEDITKLIPSGEKQDALRKILDNTEFSDKLIITISSEDKNPEELTAYANKLTDSLDKKLPEYITKIQGKIPEEGILEVYDFVYQNLPLFLNSEDYEEINARLREDSIQERLKSSYRDLISPTGFITKQFLFKDPLSLTHLGLEKLQELQVDDNFKIYNNYLVTKDEKHLLLFITPTYPASETKNNQVFIERLDKIISELNGNSEVKAEYFGGVLYAIANAKQIKSDIQLTLSIAFSILLILLILFYRRFYVPLLLFLPSLLGAFSAITLLYFVKGSVSAISLGIGAILLGISLDYALHILTHFRNNADVRILYKEVSKPILMSSFTTAIAFLCLLFLESEALNDLGIFAAVSVITASVFSLILIPQFYKPPKNKQKVKNNWIDKLASQRFYKNKFLVGFVLLLFLCGLFFFSKVEFNEDISQLNFEPEDIQQTEEKIKQIADEAANITYLVSYGNDIEEALSRNNELYRELKNLEKTGDIKSFSSIGGVVLSTDKQTERIEYWEEFWTDSKKENLKNTLLNESAELGFKAESFNRFYEQLNKDFDGIFLDDYRDVSTLYLDDFINNNPGFSTVTSTLSFEENNPEILQELEEKEGIIAIDRKQMNEDFLGDLKSEFNQLILFSLIAVFIVLLVFYRNLLLSLLTLLPIAITWIIALGIMAVLGIEFNILNIIISTFIFGLGLDYSIFITNACLKEYETGKPALKTYQASILLSVITTLLGIGALVLAKHPALQSVSVVSVIGVLTAVLVAFVIQTKLFDLLFFRRKLVQKAPFSFYALFKKSGNKEQLYLKNAVLGNYRYKSVYPFAKKEFTQNRERFLKVSEFIDSKEKIFMLNSSYGILPVFLSLKNPENKFFVLDINKENRKISKNTAQSNAENITFRKSWPEDLKEYPVYLISEKPSEEIASVLKENISRNAKQVIILTSEYENRWLIDLNFEIIYRQNNILVLKRMD</sequence>
<keyword evidence="9" id="KW-1185">Reference proteome</keyword>
<reference evidence="9" key="1">
    <citation type="submission" date="2016-10" db="EMBL/GenBank/DDBJ databases">
        <authorList>
            <person name="Varghese N."/>
            <person name="Submissions S."/>
        </authorList>
    </citation>
    <scope>NUCLEOTIDE SEQUENCE [LARGE SCALE GENOMIC DNA]</scope>
    <source>
        <strain evidence="9">DSM 23515</strain>
    </source>
</reference>
<gene>
    <name evidence="8" type="ORF">SAMN04488033_102247</name>
</gene>
<accession>A0A1I2KCW4</accession>
<feature type="transmembrane region" description="Helical" evidence="6">
    <location>
        <begin position="384"/>
        <end position="407"/>
    </location>
</feature>
<evidence type="ECO:0000313" key="8">
    <source>
        <dbReference type="EMBL" id="SFF64050.1"/>
    </source>
</evidence>
<evidence type="ECO:0000256" key="2">
    <source>
        <dbReference type="ARBA" id="ARBA00022475"/>
    </source>
</evidence>
<dbReference type="RefSeq" id="WP_093302730.1">
    <property type="nucleotide sequence ID" value="NZ_FOOH01000002.1"/>
</dbReference>
<feature type="transmembrane region" description="Helical" evidence="6">
    <location>
        <begin position="292"/>
        <end position="312"/>
    </location>
</feature>
<dbReference type="SUPFAM" id="SSF82866">
    <property type="entry name" value="Multidrug efflux transporter AcrB transmembrane domain"/>
    <property type="match status" value="2"/>
</dbReference>
<feature type="transmembrane region" description="Helical" evidence="6">
    <location>
        <begin position="434"/>
        <end position="451"/>
    </location>
</feature>
<evidence type="ECO:0000259" key="7">
    <source>
        <dbReference type="PROSITE" id="PS50156"/>
    </source>
</evidence>
<dbReference type="InterPro" id="IPR000731">
    <property type="entry name" value="SSD"/>
</dbReference>
<keyword evidence="4 6" id="KW-1133">Transmembrane helix</keyword>
<keyword evidence="2" id="KW-1003">Cell membrane</keyword>
<comment type="subcellular location">
    <subcellularLocation>
        <location evidence="1">Cell membrane</location>
        <topology evidence="1">Multi-pass membrane protein</topology>
    </subcellularLocation>
</comment>
<dbReference type="PROSITE" id="PS50156">
    <property type="entry name" value="SSD"/>
    <property type="match status" value="1"/>
</dbReference>
<evidence type="ECO:0000313" key="9">
    <source>
        <dbReference type="Proteomes" id="UP000199116"/>
    </source>
</evidence>
<dbReference type="Proteomes" id="UP000199116">
    <property type="component" value="Unassembled WGS sequence"/>
</dbReference>
<dbReference type="Gene3D" id="1.20.1640.10">
    <property type="entry name" value="Multidrug efflux transporter AcrB transmembrane domain"/>
    <property type="match status" value="2"/>
</dbReference>
<feature type="transmembrane region" description="Helical" evidence="6">
    <location>
        <begin position="771"/>
        <end position="792"/>
    </location>
</feature>
<dbReference type="PANTHER" id="PTHR33406:SF13">
    <property type="entry name" value="MEMBRANE PROTEIN YDFJ"/>
    <property type="match status" value="1"/>
</dbReference>
<feature type="transmembrane region" description="Helical" evidence="6">
    <location>
        <begin position="266"/>
        <end position="285"/>
    </location>
</feature>
<feature type="transmembrane region" description="Helical" evidence="6">
    <location>
        <begin position="707"/>
        <end position="732"/>
    </location>
</feature>
<feature type="domain" description="SSD" evidence="7">
    <location>
        <begin position="679"/>
        <end position="799"/>
    </location>
</feature>
<name>A0A1I2KCW4_9FLAO</name>
<dbReference type="AlphaFoldDB" id="A0A1I2KCW4"/>
<feature type="transmembrane region" description="Helical" evidence="6">
    <location>
        <begin position="681"/>
        <end position="701"/>
    </location>
</feature>
<proteinExistence type="predicted"/>
<evidence type="ECO:0000256" key="5">
    <source>
        <dbReference type="ARBA" id="ARBA00023136"/>
    </source>
</evidence>
<evidence type="ECO:0000256" key="1">
    <source>
        <dbReference type="ARBA" id="ARBA00004651"/>
    </source>
</evidence>
<feature type="transmembrane region" description="Helical" evidence="6">
    <location>
        <begin position="655"/>
        <end position="674"/>
    </location>
</feature>
<protein>
    <recommendedName>
        <fullName evidence="7">SSD domain-containing protein</fullName>
    </recommendedName>
</protein>
<dbReference type="InterPro" id="IPR050545">
    <property type="entry name" value="Mycobact_MmpL"/>
</dbReference>
<dbReference type="EMBL" id="FOOH01000002">
    <property type="protein sequence ID" value="SFF64050.1"/>
    <property type="molecule type" value="Genomic_DNA"/>
</dbReference>
<evidence type="ECO:0000256" key="4">
    <source>
        <dbReference type="ARBA" id="ARBA00022989"/>
    </source>
</evidence>
<evidence type="ECO:0000256" key="6">
    <source>
        <dbReference type="SAM" id="Phobius"/>
    </source>
</evidence>
<keyword evidence="3 6" id="KW-0812">Transmembrane</keyword>
<organism evidence="8 9">
    <name type="scientific">Salegentibacter agarivorans</name>
    <dbReference type="NCBI Taxonomy" id="345907"/>
    <lineage>
        <taxon>Bacteria</taxon>
        <taxon>Pseudomonadati</taxon>
        <taxon>Bacteroidota</taxon>
        <taxon>Flavobacteriia</taxon>
        <taxon>Flavobacteriales</taxon>
        <taxon>Flavobacteriaceae</taxon>
        <taxon>Salegentibacter</taxon>
    </lineage>
</organism>
<keyword evidence="5 6" id="KW-0472">Membrane</keyword>
<dbReference type="Pfam" id="PF03176">
    <property type="entry name" value="MMPL"/>
    <property type="match status" value="2"/>
</dbReference>
<feature type="transmembrane region" description="Helical" evidence="6">
    <location>
        <begin position="359"/>
        <end position="378"/>
    </location>
</feature>
<evidence type="ECO:0000256" key="3">
    <source>
        <dbReference type="ARBA" id="ARBA00022692"/>
    </source>
</evidence>
<feature type="transmembrane region" description="Helical" evidence="6">
    <location>
        <begin position="744"/>
        <end position="765"/>
    </location>
</feature>
<feature type="transmembrane region" description="Helical" evidence="6">
    <location>
        <begin position="318"/>
        <end position="339"/>
    </location>
</feature>
<dbReference type="GO" id="GO:0005886">
    <property type="term" value="C:plasma membrane"/>
    <property type="evidence" value="ECO:0007669"/>
    <property type="project" value="UniProtKB-SubCell"/>
</dbReference>
<dbReference type="InterPro" id="IPR004869">
    <property type="entry name" value="MMPL_dom"/>
</dbReference>
<dbReference type="PANTHER" id="PTHR33406">
    <property type="entry name" value="MEMBRANE PROTEIN MJ1562-RELATED"/>
    <property type="match status" value="1"/>
</dbReference>